<reference evidence="3" key="1">
    <citation type="journal article" date="2019" name="Int. J. Syst. Evol. Microbiol.">
        <title>The Global Catalogue of Microorganisms (GCM) 10K type strain sequencing project: providing services to taxonomists for standard genome sequencing and annotation.</title>
        <authorList>
            <consortium name="The Broad Institute Genomics Platform"/>
            <consortium name="The Broad Institute Genome Sequencing Center for Infectious Disease"/>
            <person name="Wu L."/>
            <person name="Ma J."/>
        </authorList>
    </citation>
    <scope>NUCLEOTIDE SEQUENCE [LARGE SCALE GENOMIC DNA]</scope>
    <source>
        <strain evidence="3">CGMCC 4.7035</strain>
    </source>
</reference>
<protein>
    <submittedName>
        <fullName evidence="2">NAD(P)-dependent oxidoreductase</fullName>
    </submittedName>
</protein>
<dbReference type="InterPro" id="IPR036291">
    <property type="entry name" value="NAD(P)-bd_dom_sf"/>
</dbReference>
<evidence type="ECO:0000259" key="1">
    <source>
        <dbReference type="Pfam" id="PF13460"/>
    </source>
</evidence>
<dbReference type="Gene3D" id="3.40.50.720">
    <property type="entry name" value="NAD(P)-binding Rossmann-like Domain"/>
    <property type="match status" value="1"/>
</dbReference>
<accession>A0ABV7SEV9</accession>
<name>A0ABV7SEV9_9ACTN</name>
<feature type="domain" description="NAD(P)-binding" evidence="1">
    <location>
        <begin position="8"/>
        <end position="214"/>
    </location>
</feature>
<dbReference type="RefSeq" id="WP_310770904.1">
    <property type="nucleotide sequence ID" value="NZ_JBHRWR010000010.1"/>
</dbReference>
<dbReference type="PANTHER" id="PTHR43355">
    <property type="entry name" value="FLAVIN REDUCTASE (NADPH)"/>
    <property type="match status" value="1"/>
</dbReference>
<keyword evidence="3" id="KW-1185">Reference proteome</keyword>
<dbReference type="InterPro" id="IPR051606">
    <property type="entry name" value="Polyketide_Oxido-like"/>
</dbReference>
<dbReference type="PANTHER" id="PTHR43355:SF2">
    <property type="entry name" value="FLAVIN REDUCTASE (NADPH)"/>
    <property type="match status" value="1"/>
</dbReference>
<evidence type="ECO:0000313" key="3">
    <source>
        <dbReference type="Proteomes" id="UP001595701"/>
    </source>
</evidence>
<gene>
    <name evidence="2" type="ORF">ACFOZ0_17825</name>
</gene>
<evidence type="ECO:0000313" key="2">
    <source>
        <dbReference type="EMBL" id="MFC3575101.1"/>
    </source>
</evidence>
<proteinExistence type="predicted"/>
<comment type="caution">
    <text evidence="2">The sequence shown here is derived from an EMBL/GenBank/DDBJ whole genome shotgun (WGS) entry which is preliminary data.</text>
</comment>
<dbReference type="Proteomes" id="UP001595701">
    <property type="component" value="Unassembled WGS sequence"/>
</dbReference>
<sequence length="225" mass="23737">MQLTIFAATGGIGRHLLEQAVAAGHDVTAVVRNPQSLIGWVGRARVVTADLAAPDADVLASAVVGRDAVLSGLGPRKPRSEAGVTSRGTKAIVAAMQATGVKRLVVVSAAPIGTVPSPGRPNPPKHDAGDGFFMRHLGSRFARAMFSAHYADLALMEDILRGSDLDWTISRPPRLTDKPLTGVYRTAYGQNVRGGSKVSRADVAHHMLRVLDQPETIKQTIGIAD</sequence>
<dbReference type="EMBL" id="JBHRWR010000010">
    <property type="protein sequence ID" value="MFC3575101.1"/>
    <property type="molecule type" value="Genomic_DNA"/>
</dbReference>
<dbReference type="InterPro" id="IPR016040">
    <property type="entry name" value="NAD(P)-bd_dom"/>
</dbReference>
<dbReference type="SUPFAM" id="SSF51735">
    <property type="entry name" value="NAD(P)-binding Rossmann-fold domains"/>
    <property type="match status" value="1"/>
</dbReference>
<organism evidence="2 3">
    <name type="scientific">Streptomyces yaanensis</name>
    <dbReference type="NCBI Taxonomy" id="1142239"/>
    <lineage>
        <taxon>Bacteria</taxon>
        <taxon>Bacillati</taxon>
        <taxon>Actinomycetota</taxon>
        <taxon>Actinomycetes</taxon>
        <taxon>Kitasatosporales</taxon>
        <taxon>Streptomycetaceae</taxon>
        <taxon>Streptomyces</taxon>
    </lineage>
</organism>
<dbReference type="Pfam" id="PF13460">
    <property type="entry name" value="NAD_binding_10"/>
    <property type="match status" value="1"/>
</dbReference>